<keyword evidence="1" id="KW-0677">Repeat</keyword>
<feature type="repeat" description="ANK" evidence="3">
    <location>
        <begin position="636"/>
        <end position="668"/>
    </location>
</feature>
<dbReference type="Pfam" id="PF00023">
    <property type="entry name" value="Ank"/>
    <property type="match status" value="1"/>
</dbReference>
<evidence type="ECO:0000313" key="6">
    <source>
        <dbReference type="Proteomes" id="UP001321760"/>
    </source>
</evidence>
<name>A0AAV9GTM6_9PEZI</name>
<reference evidence="5" key="2">
    <citation type="submission" date="2023-05" db="EMBL/GenBank/DDBJ databases">
        <authorList>
            <consortium name="Lawrence Berkeley National Laboratory"/>
            <person name="Steindorff A."/>
            <person name="Hensen N."/>
            <person name="Bonometti L."/>
            <person name="Westerberg I."/>
            <person name="Brannstrom I.O."/>
            <person name="Guillou S."/>
            <person name="Cros-Aarteil S."/>
            <person name="Calhoun S."/>
            <person name="Haridas S."/>
            <person name="Kuo A."/>
            <person name="Mondo S."/>
            <person name="Pangilinan J."/>
            <person name="Riley R."/>
            <person name="Labutti K."/>
            <person name="Andreopoulos B."/>
            <person name="Lipzen A."/>
            <person name="Chen C."/>
            <person name="Yanf M."/>
            <person name="Daum C."/>
            <person name="Ng V."/>
            <person name="Clum A."/>
            <person name="Ohm R."/>
            <person name="Martin F."/>
            <person name="Silar P."/>
            <person name="Natvig D."/>
            <person name="Lalanne C."/>
            <person name="Gautier V."/>
            <person name="Ament-Velasquez S.L."/>
            <person name="Kruys A."/>
            <person name="Hutchinson M.I."/>
            <person name="Powell A.J."/>
            <person name="Barry K."/>
            <person name="Miller A.N."/>
            <person name="Grigoriev I.V."/>
            <person name="Debuchy R."/>
            <person name="Gladieux P."/>
            <person name="Thoren M.H."/>
            <person name="Johannesson H."/>
        </authorList>
    </citation>
    <scope>NUCLEOTIDE SEQUENCE</scope>
    <source>
        <strain evidence="5">PSN243</strain>
    </source>
</reference>
<dbReference type="PANTHER" id="PTHR24126:SF14">
    <property type="entry name" value="ANK_REP_REGION DOMAIN-CONTAINING PROTEIN"/>
    <property type="match status" value="1"/>
</dbReference>
<dbReference type="SMART" id="SM00248">
    <property type="entry name" value="ANK"/>
    <property type="match status" value="6"/>
</dbReference>
<dbReference type="Proteomes" id="UP001321760">
    <property type="component" value="Unassembled WGS sequence"/>
</dbReference>
<reference evidence="5" key="1">
    <citation type="journal article" date="2023" name="Mol. Phylogenet. Evol.">
        <title>Genome-scale phylogeny and comparative genomics of the fungal order Sordariales.</title>
        <authorList>
            <person name="Hensen N."/>
            <person name="Bonometti L."/>
            <person name="Westerberg I."/>
            <person name="Brannstrom I.O."/>
            <person name="Guillou S."/>
            <person name="Cros-Aarteil S."/>
            <person name="Calhoun S."/>
            <person name="Haridas S."/>
            <person name="Kuo A."/>
            <person name="Mondo S."/>
            <person name="Pangilinan J."/>
            <person name="Riley R."/>
            <person name="LaButti K."/>
            <person name="Andreopoulos B."/>
            <person name="Lipzen A."/>
            <person name="Chen C."/>
            <person name="Yan M."/>
            <person name="Daum C."/>
            <person name="Ng V."/>
            <person name="Clum A."/>
            <person name="Steindorff A."/>
            <person name="Ohm R.A."/>
            <person name="Martin F."/>
            <person name="Silar P."/>
            <person name="Natvig D.O."/>
            <person name="Lalanne C."/>
            <person name="Gautier V."/>
            <person name="Ament-Velasquez S.L."/>
            <person name="Kruys A."/>
            <person name="Hutchinson M.I."/>
            <person name="Powell A.J."/>
            <person name="Barry K."/>
            <person name="Miller A.N."/>
            <person name="Grigoriev I.V."/>
            <person name="Debuchy R."/>
            <person name="Gladieux P."/>
            <person name="Hiltunen Thoren M."/>
            <person name="Johannesson H."/>
        </authorList>
    </citation>
    <scope>NUCLEOTIDE SEQUENCE</scope>
    <source>
        <strain evidence="5">PSN243</strain>
    </source>
</reference>
<dbReference type="Gene3D" id="1.25.40.20">
    <property type="entry name" value="Ankyrin repeat-containing domain"/>
    <property type="match status" value="2"/>
</dbReference>
<dbReference type="InterPro" id="IPR002110">
    <property type="entry name" value="Ankyrin_rpt"/>
</dbReference>
<dbReference type="PROSITE" id="PS50297">
    <property type="entry name" value="ANK_REP_REGION"/>
    <property type="match status" value="5"/>
</dbReference>
<dbReference type="PROSITE" id="PS50088">
    <property type="entry name" value="ANK_REPEAT"/>
    <property type="match status" value="5"/>
</dbReference>
<dbReference type="Pfam" id="PF12796">
    <property type="entry name" value="Ank_2"/>
    <property type="match status" value="2"/>
</dbReference>
<dbReference type="EMBL" id="MU865931">
    <property type="protein sequence ID" value="KAK4450772.1"/>
    <property type="molecule type" value="Genomic_DNA"/>
</dbReference>
<dbReference type="AlphaFoldDB" id="A0AAV9GTM6"/>
<keyword evidence="6" id="KW-1185">Reference proteome</keyword>
<feature type="repeat" description="ANK" evidence="3">
    <location>
        <begin position="669"/>
        <end position="701"/>
    </location>
</feature>
<feature type="compositionally biased region" description="Polar residues" evidence="4">
    <location>
        <begin position="261"/>
        <end position="277"/>
    </location>
</feature>
<accession>A0AAV9GTM6</accession>
<gene>
    <name evidence="5" type="ORF">QBC34DRAFT_459924</name>
</gene>
<dbReference type="InterPro" id="IPR036770">
    <property type="entry name" value="Ankyrin_rpt-contain_sf"/>
</dbReference>
<proteinExistence type="predicted"/>
<dbReference type="PANTHER" id="PTHR24126">
    <property type="entry name" value="ANKYRIN REPEAT, PH AND SEC7 DOMAIN CONTAINING PROTEIN SECG-RELATED"/>
    <property type="match status" value="1"/>
</dbReference>
<evidence type="ECO:0000256" key="3">
    <source>
        <dbReference type="PROSITE-ProRule" id="PRU00023"/>
    </source>
</evidence>
<evidence type="ECO:0000256" key="1">
    <source>
        <dbReference type="ARBA" id="ARBA00022737"/>
    </source>
</evidence>
<feature type="region of interest" description="Disordered" evidence="4">
    <location>
        <begin position="245"/>
        <end position="290"/>
    </location>
</feature>
<feature type="repeat" description="ANK" evidence="3">
    <location>
        <begin position="430"/>
        <end position="456"/>
    </location>
</feature>
<evidence type="ECO:0000313" key="5">
    <source>
        <dbReference type="EMBL" id="KAK4450772.1"/>
    </source>
</evidence>
<keyword evidence="2 3" id="KW-0040">ANK repeat</keyword>
<dbReference type="SUPFAM" id="SSF48403">
    <property type="entry name" value="Ankyrin repeat"/>
    <property type="match status" value="1"/>
</dbReference>
<organism evidence="5 6">
    <name type="scientific">Podospora aff. communis PSN243</name>
    <dbReference type="NCBI Taxonomy" id="3040156"/>
    <lineage>
        <taxon>Eukaryota</taxon>
        <taxon>Fungi</taxon>
        <taxon>Dikarya</taxon>
        <taxon>Ascomycota</taxon>
        <taxon>Pezizomycotina</taxon>
        <taxon>Sordariomycetes</taxon>
        <taxon>Sordariomycetidae</taxon>
        <taxon>Sordariales</taxon>
        <taxon>Podosporaceae</taxon>
        <taxon>Podospora</taxon>
    </lineage>
</organism>
<sequence>MEAVGAAFGIADVALRTSSKLWTLSGAWRDAPGDLERLRDDLSRTQRFFAETQEGINAMYGLGPRVQKESHSSYREMERLIDEGYAVLEQIEEFVDSLNRPTGLDMPQDLGKRRRIIWMTSTGKVCKLRNELRSITSNVCRLLIAQNVSMSAEIYMSLDKSHDDLASYVSDRVTAHTEQSLKSYQNVTISHLGKALELSQHEIISHMDRRLELLERKMTSTPSGRGGKPGGNNISLSLQQIQLQVSLGQRSRQGRDHEQHSNQPGSPDQSERSTSPASSPPGRDLVSSPRKPGNLCDDTCQCRCHAPSTYHWVMTSMRAILGDISLNYRGVSTRCTLKSCRRFGQSRRQSRRVHVLYSFPSWLARATLYMLYSSSLSGNPEMVIRVMNRLPLSQLQPNSIFGRARAGDTEGVKALLRDKTVCVNDVIANTGISALLLAIVYGDPEMARVLLQAGADPFQETLAGTGNAVSYAFQLMLNGKRIETARLFPIDRFIEDMEFPPLSRIVMGDLHVDLAQALQSAEYAADINFVSEVGWTPLDIAVHKGDVEAMKLLIKAGADLNVATGPRLSTPLLRACINGNYEAAKVLLEAGADPRKQDRESNGPITNAAKAEVDTSRLISLLMRYGIDIETPGGPSQSPPLVLAVVEGTVETVRYLLSRGANIDWRDSDGDTPIIDAIIRGHCDKVELLMEHGCNIQNVNNQGQGVLHFVASHGTRDVMKVFASKKMTKLDPAAKDKQGRTPMNYFNGRHPPPTPEYRETFDEMLDSLERGFYGIDADSDGQEFFEARETLN</sequence>
<evidence type="ECO:0000256" key="2">
    <source>
        <dbReference type="ARBA" id="ARBA00023043"/>
    </source>
</evidence>
<protein>
    <submittedName>
        <fullName evidence="5">Ankyrin repeat-containing domain protein</fullName>
    </submittedName>
</protein>
<feature type="repeat" description="ANK" evidence="3">
    <location>
        <begin position="567"/>
        <end position="599"/>
    </location>
</feature>
<comment type="caution">
    <text evidence="5">The sequence shown here is derived from an EMBL/GenBank/DDBJ whole genome shotgun (WGS) entry which is preliminary data.</text>
</comment>
<evidence type="ECO:0000256" key="4">
    <source>
        <dbReference type="SAM" id="MobiDB-lite"/>
    </source>
</evidence>
<feature type="region of interest" description="Disordered" evidence="4">
    <location>
        <begin position="731"/>
        <end position="755"/>
    </location>
</feature>
<feature type="repeat" description="ANK" evidence="3">
    <location>
        <begin position="533"/>
        <end position="565"/>
    </location>
</feature>